<keyword evidence="1" id="KW-0812">Transmembrane</keyword>
<evidence type="ECO:0000313" key="2">
    <source>
        <dbReference type="Proteomes" id="UP000887565"/>
    </source>
</evidence>
<dbReference type="Proteomes" id="UP000887565">
    <property type="component" value="Unplaced"/>
</dbReference>
<keyword evidence="2" id="KW-1185">Reference proteome</keyword>
<evidence type="ECO:0000256" key="1">
    <source>
        <dbReference type="SAM" id="Phobius"/>
    </source>
</evidence>
<dbReference type="WBParaSite" id="nRc.2.0.1.t41260-RA">
    <property type="protein sequence ID" value="nRc.2.0.1.t41260-RA"/>
    <property type="gene ID" value="nRc.2.0.1.g41260"/>
</dbReference>
<keyword evidence="1" id="KW-0472">Membrane</keyword>
<accession>A0A915KT15</accession>
<proteinExistence type="predicted"/>
<organism evidence="2 3">
    <name type="scientific">Romanomermis culicivorax</name>
    <name type="common">Nematode worm</name>
    <dbReference type="NCBI Taxonomy" id="13658"/>
    <lineage>
        <taxon>Eukaryota</taxon>
        <taxon>Metazoa</taxon>
        <taxon>Ecdysozoa</taxon>
        <taxon>Nematoda</taxon>
        <taxon>Enoplea</taxon>
        <taxon>Dorylaimia</taxon>
        <taxon>Mermithida</taxon>
        <taxon>Mermithoidea</taxon>
        <taxon>Mermithidae</taxon>
        <taxon>Romanomermis</taxon>
    </lineage>
</organism>
<name>A0A915KT15_ROMCU</name>
<reference evidence="3" key="1">
    <citation type="submission" date="2022-11" db="UniProtKB">
        <authorList>
            <consortium name="WormBaseParasite"/>
        </authorList>
    </citation>
    <scope>IDENTIFICATION</scope>
</reference>
<sequence>MELLYKYDYKYNKILTMNNRMSALDLLVLLFGPIINIINIPMAADYVLIFFGFQSLAMT</sequence>
<protein>
    <submittedName>
        <fullName evidence="3">Uncharacterized protein</fullName>
    </submittedName>
</protein>
<dbReference type="AlphaFoldDB" id="A0A915KT15"/>
<keyword evidence="1" id="KW-1133">Transmembrane helix</keyword>
<evidence type="ECO:0000313" key="3">
    <source>
        <dbReference type="WBParaSite" id="nRc.2.0.1.t41260-RA"/>
    </source>
</evidence>
<feature type="transmembrane region" description="Helical" evidence="1">
    <location>
        <begin position="26"/>
        <end position="53"/>
    </location>
</feature>